<dbReference type="Gene3D" id="2.60.120.20">
    <property type="match status" value="1"/>
</dbReference>
<dbReference type="Pfam" id="PF00844">
    <property type="entry name" value="Gemini_coat"/>
    <property type="match status" value="1"/>
</dbReference>
<name>A0A1D8MK01_9VIRU</name>
<dbReference type="GO" id="GO:0019028">
    <property type="term" value="C:viral capsid"/>
    <property type="evidence" value="ECO:0007669"/>
    <property type="project" value="InterPro"/>
</dbReference>
<sequence length="274" mass="30664">MPVSAKFRAAQRAAAKARKQTAYRKTVIPRSLPQQVKTIMTRASEKKYIDYIPLDSTPASIFLIGSNLSNNDTMFCVNAMQQGTGFYNRIGRKTKTLSIRLKLQFLHNYSNNFTTPYSTGVNGNILRCVLLYDRENTGVIPTFAQIFGLTTQTGATVNTVTDPLQLTHSERYRVLMDKVVVMNPDITPVLGDYDPVSGNSTAAYTCQKRYFIDQYIDVSKQDIVQTYQSTSNPATVADFSSGAIYLVMKALDHQNGVNEIYNNMSTLRIKVSDM</sequence>
<proteinExistence type="predicted"/>
<dbReference type="EMBL" id="KX259428">
    <property type="protein sequence ID" value="AOV86280.1"/>
    <property type="molecule type" value="Genomic_DNA"/>
</dbReference>
<evidence type="ECO:0000313" key="1">
    <source>
        <dbReference type="EMBL" id="AOV86280.1"/>
    </source>
</evidence>
<protein>
    <submittedName>
        <fullName evidence="1">Hypothetical capsid protein</fullName>
    </submittedName>
</protein>
<dbReference type="InterPro" id="IPR029053">
    <property type="entry name" value="Viral_coat"/>
</dbReference>
<accession>A0A1D8MK01</accession>
<organism evidence="1">
    <name type="scientific">uncultured virus</name>
    <dbReference type="NCBI Taxonomy" id="340016"/>
    <lineage>
        <taxon>Viruses</taxon>
        <taxon>environmental samples</taxon>
    </lineage>
</organism>
<dbReference type="InterPro" id="IPR000263">
    <property type="entry name" value="GV_A/BR1_coat"/>
</dbReference>
<dbReference type="GO" id="GO:0005198">
    <property type="term" value="F:structural molecule activity"/>
    <property type="evidence" value="ECO:0007669"/>
    <property type="project" value="InterPro"/>
</dbReference>
<reference evidence="1" key="1">
    <citation type="submission" date="2016-05" db="EMBL/GenBank/DDBJ databases">
        <title>Viral Hybridization Blurs Taxonomic Lines in a Wastewater Treatment Plant.</title>
        <authorList>
            <person name="Pearson V.M.M."/>
            <person name="Caudle S.B."/>
            <person name="Rokyta D.R."/>
        </authorList>
    </citation>
    <scope>NUCLEOTIDE SEQUENCE</scope>
    <source>
        <strain evidence="1">Wastewater_Circular_Virus_FL35</strain>
    </source>
</reference>